<accession>T0R4M7</accession>
<dbReference type="RefSeq" id="XP_008605039.1">
    <property type="nucleotide sequence ID" value="XM_008606817.1"/>
</dbReference>
<dbReference type="AlphaFoldDB" id="T0R4M7"/>
<evidence type="ECO:0000313" key="1">
    <source>
        <dbReference type="EMBL" id="EQC41325.1"/>
    </source>
</evidence>
<dbReference type="InParanoid" id="T0R4M7"/>
<protein>
    <submittedName>
        <fullName evidence="1">Uncharacterized protein</fullName>
    </submittedName>
</protein>
<dbReference type="Proteomes" id="UP000030762">
    <property type="component" value="Unassembled WGS sequence"/>
</dbReference>
<dbReference type="EMBL" id="JH767134">
    <property type="protein sequence ID" value="EQC41325.1"/>
    <property type="molecule type" value="Genomic_DNA"/>
</dbReference>
<keyword evidence="2" id="KW-1185">Reference proteome</keyword>
<proteinExistence type="predicted"/>
<reference evidence="1 2" key="1">
    <citation type="submission" date="2012-04" db="EMBL/GenBank/DDBJ databases">
        <title>The Genome Sequence of Saprolegnia declina VS20.</title>
        <authorList>
            <consortium name="The Broad Institute Genome Sequencing Platform"/>
            <person name="Russ C."/>
            <person name="Nusbaum C."/>
            <person name="Tyler B."/>
            <person name="van West P."/>
            <person name="Dieguez-Uribeondo J."/>
            <person name="de Bruijn I."/>
            <person name="Tripathy S."/>
            <person name="Jiang R."/>
            <person name="Young S.K."/>
            <person name="Zeng Q."/>
            <person name="Gargeya S."/>
            <person name="Fitzgerald M."/>
            <person name="Haas B."/>
            <person name="Abouelleil A."/>
            <person name="Alvarado L."/>
            <person name="Arachchi H.M."/>
            <person name="Berlin A."/>
            <person name="Chapman S.B."/>
            <person name="Goldberg J."/>
            <person name="Griggs A."/>
            <person name="Gujja S."/>
            <person name="Hansen M."/>
            <person name="Howarth C."/>
            <person name="Imamovic A."/>
            <person name="Larimer J."/>
            <person name="McCowen C."/>
            <person name="Montmayeur A."/>
            <person name="Murphy C."/>
            <person name="Neiman D."/>
            <person name="Pearson M."/>
            <person name="Priest M."/>
            <person name="Roberts A."/>
            <person name="Saif S."/>
            <person name="Shea T."/>
            <person name="Sisk P."/>
            <person name="Sykes S."/>
            <person name="Wortman J."/>
            <person name="Nusbaum C."/>
            <person name="Birren B."/>
        </authorList>
    </citation>
    <scope>NUCLEOTIDE SEQUENCE [LARGE SCALE GENOMIC DNA]</scope>
    <source>
        <strain evidence="1 2">VS20</strain>
    </source>
</reference>
<name>T0R4M7_SAPDV</name>
<organism evidence="1 2">
    <name type="scientific">Saprolegnia diclina (strain VS20)</name>
    <dbReference type="NCBI Taxonomy" id="1156394"/>
    <lineage>
        <taxon>Eukaryota</taxon>
        <taxon>Sar</taxon>
        <taxon>Stramenopiles</taxon>
        <taxon>Oomycota</taxon>
        <taxon>Saprolegniomycetes</taxon>
        <taxon>Saprolegniales</taxon>
        <taxon>Saprolegniaceae</taxon>
        <taxon>Saprolegnia</taxon>
    </lineage>
</organism>
<dbReference type="OMA" id="HAMAITC"/>
<evidence type="ECO:0000313" key="2">
    <source>
        <dbReference type="Proteomes" id="UP000030762"/>
    </source>
</evidence>
<dbReference type="OrthoDB" id="157199at2759"/>
<dbReference type="VEuPathDB" id="FungiDB:SDRG_01299"/>
<gene>
    <name evidence="1" type="ORF">SDRG_01299</name>
</gene>
<dbReference type="GeneID" id="19942026"/>
<sequence>MPVLRAPCGQGLVLALLNLAFATVVAVSTYYLNVLANTHVGLGLNVETFTSNQFNIPVNVLLQGSVTLPLATPLPVDATLSLSTLLYKGCSKKDVACASAFLPATNHLWSAVAKTFVNISNFEQPLFQDSAQTVTIQHINNLAAWNKPTAQISIVGHAMAITCMVRRARFYLASSSPSSAEIDSIAFCSPRKFDPNWICENQVATDAPSYAIQVSRGAATYLGVAPRHDIYMNPGYLATFTGSPLGAVRLGPVPAIDEFEGGILQIMAPWDVVPFGDCANLNPSTGLGWLMQMAGFVTITIGRAFDQIPAFATFTNGHLGSVLLQTVRAIDEYQGGILQLRAPWDVLPACSCLGTLDE</sequence>